<organism evidence="1 2">
    <name type="scientific">Solihabitans fulvus</name>
    <dbReference type="NCBI Taxonomy" id="1892852"/>
    <lineage>
        <taxon>Bacteria</taxon>
        <taxon>Bacillati</taxon>
        <taxon>Actinomycetota</taxon>
        <taxon>Actinomycetes</taxon>
        <taxon>Pseudonocardiales</taxon>
        <taxon>Pseudonocardiaceae</taxon>
        <taxon>Solihabitans</taxon>
    </lineage>
</organism>
<dbReference type="Proteomes" id="UP000323454">
    <property type="component" value="Unassembled WGS sequence"/>
</dbReference>
<accession>A0A5B2W6T6</accession>
<comment type="caution">
    <text evidence="1">The sequence shown here is derived from an EMBL/GenBank/DDBJ whole genome shotgun (WGS) entry which is preliminary data.</text>
</comment>
<dbReference type="AlphaFoldDB" id="A0A5B2W6T6"/>
<sequence length="40" mass="4732">MFAWAFARISGLITRTEPPKLFLTMSRQRTLFRGWLRFAG</sequence>
<name>A0A5B2W6T6_9PSEU</name>
<gene>
    <name evidence="1" type="ORF">F0L68_40790</name>
</gene>
<reference evidence="1 2" key="1">
    <citation type="submission" date="2019-09" db="EMBL/GenBank/DDBJ databases">
        <title>Goodfellowia gen. nov., a new genus of the Pseudonocardineae related to Actinoalloteichus, containing Goodfellowia coeruleoviolacea gen. nov., comb. nov. gen. nov., comb. nov.</title>
        <authorList>
            <person name="Labeda D."/>
        </authorList>
    </citation>
    <scope>NUCLEOTIDE SEQUENCE [LARGE SCALE GENOMIC DNA]</scope>
    <source>
        <strain evidence="1 2">AN110305</strain>
    </source>
</reference>
<keyword evidence="2" id="KW-1185">Reference proteome</keyword>
<reference evidence="1 2" key="2">
    <citation type="submission" date="2019-09" db="EMBL/GenBank/DDBJ databases">
        <authorList>
            <person name="Jin C."/>
        </authorList>
    </citation>
    <scope>NUCLEOTIDE SEQUENCE [LARGE SCALE GENOMIC DNA]</scope>
    <source>
        <strain evidence="1 2">AN110305</strain>
    </source>
</reference>
<evidence type="ECO:0000313" key="1">
    <source>
        <dbReference type="EMBL" id="KAA2246246.1"/>
    </source>
</evidence>
<protein>
    <submittedName>
        <fullName evidence="1">Carboxymuconolactone decarboxylase family protein</fullName>
    </submittedName>
</protein>
<proteinExistence type="predicted"/>
<dbReference type="EMBL" id="VUOB01000139">
    <property type="protein sequence ID" value="KAA2246246.1"/>
    <property type="molecule type" value="Genomic_DNA"/>
</dbReference>
<feature type="non-terminal residue" evidence="1">
    <location>
        <position position="40"/>
    </location>
</feature>
<evidence type="ECO:0000313" key="2">
    <source>
        <dbReference type="Proteomes" id="UP000323454"/>
    </source>
</evidence>